<feature type="transmembrane region" description="Helical" evidence="6">
    <location>
        <begin position="358"/>
        <end position="379"/>
    </location>
</feature>
<feature type="transmembrane region" description="Helical" evidence="6">
    <location>
        <begin position="228"/>
        <end position="251"/>
    </location>
</feature>
<keyword evidence="3 6" id="KW-0812">Transmembrane</keyword>
<dbReference type="InterPro" id="IPR013525">
    <property type="entry name" value="ABC2_TM"/>
</dbReference>
<evidence type="ECO:0000259" key="7">
    <source>
        <dbReference type="Pfam" id="PF12698"/>
    </source>
</evidence>
<dbReference type="PANTHER" id="PTHR30294:SF29">
    <property type="entry name" value="MULTIDRUG ABC TRANSPORTER PERMEASE YBHS-RELATED"/>
    <property type="match status" value="1"/>
</dbReference>
<feature type="domain" description="ABC-2 type transporter transmembrane" evidence="7">
    <location>
        <begin position="30"/>
        <end position="378"/>
    </location>
</feature>
<proteinExistence type="predicted"/>
<evidence type="ECO:0000256" key="1">
    <source>
        <dbReference type="ARBA" id="ARBA00004651"/>
    </source>
</evidence>
<evidence type="ECO:0000256" key="5">
    <source>
        <dbReference type="ARBA" id="ARBA00023136"/>
    </source>
</evidence>
<evidence type="ECO:0000256" key="4">
    <source>
        <dbReference type="ARBA" id="ARBA00022989"/>
    </source>
</evidence>
<feature type="transmembrane region" description="Helical" evidence="6">
    <location>
        <begin position="304"/>
        <end position="324"/>
    </location>
</feature>
<keyword evidence="4 6" id="KW-1133">Transmembrane helix</keyword>
<dbReference type="Proteomes" id="UP001592528">
    <property type="component" value="Unassembled WGS sequence"/>
</dbReference>
<evidence type="ECO:0000256" key="6">
    <source>
        <dbReference type="SAM" id="Phobius"/>
    </source>
</evidence>
<name>A0ABV6UND1_9ACTN</name>
<evidence type="ECO:0000256" key="2">
    <source>
        <dbReference type="ARBA" id="ARBA00022475"/>
    </source>
</evidence>
<evidence type="ECO:0000313" key="9">
    <source>
        <dbReference type="Proteomes" id="UP001592528"/>
    </source>
</evidence>
<accession>A0ABV6UND1</accession>
<evidence type="ECO:0000313" key="8">
    <source>
        <dbReference type="EMBL" id="MFC1402957.1"/>
    </source>
</evidence>
<feature type="transmembrane region" description="Helical" evidence="6">
    <location>
        <begin position="271"/>
        <end position="292"/>
    </location>
</feature>
<keyword evidence="2" id="KW-1003">Cell membrane</keyword>
<sequence>MMTPDKLRIGSREAIRLVAVREITVRIRSKAFLILLGITAAAAVAIPLISHYANLSSGPTRIAVVQQDAALAPTLQATAAQLGQKVTVSTVADHATGVDQVKSGDVAVLAESGPQGIQATVKKTLSTPLNQLFQVVDQQTALNDQITKLGGNPATVGQAVASTKVQVTELQPAKAQNGQRLTIAIGAALLLYMTLMFVGQSVAQGVVEEKSSRVVELLLSTLRPWQLLAGKVFGTGLLGLIQMLVPAVLGVGVGLSTGALNLSLGSSVGTVAWALVWYGVGFALYALVFAALGATVSRQEDVGGLVLPATAPLILAWVVGISVVPSNPESSLVEWLSMVPPCAPVLMPMRIAMGVAPLWQMLLSLVLAIAFSVLLLRFAGRIYRNAVLRSGARIPLREALKAA</sequence>
<feature type="transmembrane region" description="Helical" evidence="6">
    <location>
        <begin position="181"/>
        <end position="207"/>
    </location>
</feature>
<organism evidence="8 9">
    <name type="scientific">Streptacidiphilus cavernicola</name>
    <dbReference type="NCBI Taxonomy" id="3342716"/>
    <lineage>
        <taxon>Bacteria</taxon>
        <taxon>Bacillati</taxon>
        <taxon>Actinomycetota</taxon>
        <taxon>Actinomycetes</taxon>
        <taxon>Kitasatosporales</taxon>
        <taxon>Streptomycetaceae</taxon>
        <taxon>Streptacidiphilus</taxon>
    </lineage>
</organism>
<keyword evidence="9" id="KW-1185">Reference proteome</keyword>
<evidence type="ECO:0000256" key="3">
    <source>
        <dbReference type="ARBA" id="ARBA00022692"/>
    </source>
</evidence>
<dbReference type="Pfam" id="PF12698">
    <property type="entry name" value="ABC2_membrane_3"/>
    <property type="match status" value="1"/>
</dbReference>
<dbReference type="PANTHER" id="PTHR30294">
    <property type="entry name" value="MEMBRANE COMPONENT OF ABC TRANSPORTER YHHJ-RELATED"/>
    <property type="match status" value="1"/>
</dbReference>
<dbReference type="InterPro" id="IPR051449">
    <property type="entry name" value="ABC-2_transporter_component"/>
</dbReference>
<dbReference type="EMBL" id="JBHEZZ010000008">
    <property type="protein sequence ID" value="MFC1402957.1"/>
    <property type="molecule type" value="Genomic_DNA"/>
</dbReference>
<protein>
    <submittedName>
        <fullName evidence="8">ABC transporter permease</fullName>
    </submittedName>
</protein>
<gene>
    <name evidence="8" type="ORF">ACEZDJ_16835</name>
</gene>
<feature type="transmembrane region" description="Helical" evidence="6">
    <location>
        <begin position="31"/>
        <end position="53"/>
    </location>
</feature>
<dbReference type="RefSeq" id="WP_030249092.1">
    <property type="nucleotide sequence ID" value="NZ_JBHEZZ010000008.1"/>
</dbReference>
<reference evidence="8 9" key="1">
    <citation type="submission" date="2024-09" db="EMBL/GenBank/DDBJ databases">
        <authorList>
            <person name="Lee S.D."/>
        </authorList>
    </citation>
    <scope>NUCLEOTIDE SEQUENCE [LARGE SCALE GENOMIC DNA]</scope>
    <source>
        <strain evidence="8 9">N1-5</strain>
    </source>
</reference>
<keyword evidence="5 6" id="KW-0472">Membrane</keyword>
<comment type="caution">
    <text evidence="8">The sequence shown here is derived from an EMBL/GenBank/DDBJ whole genome shotgun (WGS) entry which is preliminary data.</text>
</comment>
<comment type="subcellular location">
    <subcellularLocation>
        <location evidence="1">Cell membrane</location>
        <topology evidence="1">Multi-pass membrane protein</topology>
    </subcellularLocation>
</comment>